<organism evidence="1 2">
    <name type="scientific">Gossypium gossypioides</name>
    <name type="common">Mexican cotton</name>
    <name type="synonym">Selera gossypioides</name>
    <dbReference type="NCBI Taxonomy" id="34282"/>
    <lineage>
        <taxon>Eukaryota</taxon>
        <taxon>Viridiplantae</taxon>
        <taxon>Streptophyta</taxon>
        <taxon>Embryophyta</taxon>
        <taxon>Tracheophyta</taxon>
        <taxon>Spermatophyta</taxon>
        <taxon>Magnoliopsida</taxon>
        <taxon>eudicotyledons</taxon>
        <taxon>Gunneridae</taxon>
        <taxon>Pentapetalae</taxon>
        <taxon>rosids</taxon>
        <taxon>malvids</taxon>
        <taxon>Malvales</taxon>
        <taxon>Malvaceae</taxon>
        <taxon>Malvoideae</taxon>
        <taxon>Gossypium</taxon>
    </lineage>
</organism>
<evidence type="ECO:0000313" key="1">
    <source>
        <dbReference type="EMBL" id="MBA0732756.1"/>
    </source>
</evidence>
<protein>
    <submittedName>
        <fullName evidence="1">Uncharacterized protein</fullName>
    </submittedName>
</protein>
<dbReference type="Proteomes" id="UP000593579">
    <property type="component" value="Unassembled WGS sequence"/>
</dbReference>
<proteinExistence type="predicted"/>
<keyword evidence="2" id="KW-1185">Reference proteome</keyword>
<name>A0A7J9B8X8_GOSGO</name>
<evidence type="ECO:0000313" key="2">
    <source>
        <dbReference type="Proteomes" id="UP000593579"/>
    </source>
</evidence>
<gene>
    <name evidence="1" type="ORF">Gogos_016824</name>
</gene>
<dbReference type="AlphaFoldDB" id="A0A7J9B8X8"/>
<reference evidence="1 2" key="1">
    <citation type="journal article" date="2019" name="Genome Biol. Evol.">
        <title>Insights into the evolution of the New World diploid cottons (Gossypium, subgenus Houzingenia) based on genome sequencing.</title>
        <authorList>
            <person name="Grover C.E."/>
            <person name="Arick M.A. 2nd"/>
            <person name="Thrash A."/>
            <person name="Conover J.L."/>
            <person name="Sanders W.S."/>
            <person name="Peterson D.G."/>
            <person name="Frelichowski J.E."/>
            <person name="Scheffler J.A."/>
            <person name="Scheffler B.E."/>
            <person name="Wendel J.F."/>
        </authorList>
    </citation>
    <scope>NUCLEOTIDE SEQUENCE [LARGE SCALE GENOMIC DNA]</scope>
    <source>
        <strain evidence="1">5</strain>
        <tissue evidence="1">Leaf</tissue>
    </source>
</reference>
<accession>A0A7J9B8X8</accession>
<sequence>MKLLIEASEHLWLYTVKEKKSSSSKESLGKTLTTQIEKLCESMASPR</sequence>
<feature type="non-terminal residue" evidence="1">
    <location>
        <position position="47"/>
    </location>
</feature>
<comment type="caution">
    <text evidence="1">The sequence shown here is derived from an EMBL/GenBank/DDBJ whole genome shotgun (WGS) entry which is preliminary data.</text>
</comment>
<dbReference type="EMBL" id="JABEZY010000001">
    <property type="protein sequence ID" value="MBA0732756.1"/>
    <property type="molecule type" value="Genomic_DNA"/>
</dbReference>